<dbReference type="GO" id="GO:0005975">
    <property type="term" value="P:carbohydrate metabolic process"/>
    <property type="evidence" value="ECO:0007669"/>
    <property type="project" value="InterPro"/>
</dbReference>
<dbReference type="EMBL" id="FNGV01000006">
    <property type="protein sequence ID" value="SDM19162.1"/>
    <property type="molecule type" value="Genomic_DNA"/>
</dbReference>
<comment type="subunit">
    <text evidence="2">Monomer.</text>
</comment>
<dbReference type="InterPro" id="IPR014718">
    <property type="entry name" value="GH-type_carb-bd"/>
</dbReference>
<dbReference type="SUPFAM" id="SSF74650">
    <property type="entry name" value="Galactose mutarotase-like"/>
    <property type="match status" value="1"/>
</dbReference>
<dbReference type="AlphaFoldDB" id="A0A1G9R778"/>
<reference evidence="5" key="1">
    <citation type="submission" date="2016-10" db="EMBL/GenBank/DDBJ databases">
        <authorList>
            <person name="Varghese N."/>
            <person name="Submissions S."/>
        </authorList>
    </citation>
    <scope>NUCLEOTIDE SEQUENCE [LARGE SCALE GENOMIC DNA]</scope>
    <source>
        <strain evidence="5">DSM 19886</strain>
    </source>
</reference>
<organism evidence="4 5">
    <name type="scientific">Kriegella aquimaris</name>
    <dbReference type="NCBI Taxonomy" id="192904"/>
    <lineage>
        <taxon>Bacteria</taxon>
        <taxon>Pseudomonadati</taxon>
        <taxon>Bacteroidota</taxon>
        <taxon>Flavobacteriia</taxon>
        <taxon>Flavobacteriales</taxon>
        <taxon>Flavobacteriaceae</taxon>
        <taxon>Kriegella</taxon>
    </lineage>
</organism>
<protein>
    <submittedName>
        <fullName evidence="4">Aldose 1-epimerase</fullName>
    </submittedName>
</protein>
<dbReference type="OrthoDB" id="9795355at2"/>
<accession>A0A1G9R778</accession>
<dbReference type="GO" id="GO:0030246">
    <property type="term" value="F:carbohydrate binding"/>
    <property type="evidence" value="ECO:0007669"/>
    <property type="project" value="InterPro"/>
</dbReference>
<comment type="cofactor">
    <cofactor evidence="1">
        <name>Ca(2+)</name>
        <dbReference type="ChEBI" id="CHEBI:29108"/>
    </cofactor>
</comment>
<dbReference type="Proteomes" id="UP000199440">
    <property type="component" value="Unassembled WGS sequence"/>
</dbReference>
<dbReference type="Gene3D" id="2.70.98.10">
    <property type="match status" value="1"/>
</dbReference>
<proteinExistence type="predicted"/>
<dbReference type="InterPro" id="IPR008183">
    <property type="entry name" value="Aldose_1/G6P_1-epimerase"/>
</dbReference>
<name>A0A1G9R778_9FLAO</name>
<evidence type="ECO:0000256" key="2">
    <source>
        <dbReference type="ARBA" id="ARBA00011245"/>
    </source>
</evidence>
<keyword evidence="3" id="KW-0106">Calcium</keyword>
<dbReference type="Pfam" id="PF01263">
    <property type="entry name" value="Aldose_epim"/>
    <property type="match status" value="1"/>
</dbReference>
<gene>
    <name evidence="4" type="ORF">SAMN04488514_10616</name>
</gene>
<evidence type="ECO:0000313" key="4">
    <source>
        <dbReference type="EMBL" id="SDM19162.1"/>
    </source>
</evidence>
<dbReference type="InterPro" id="IPR011013">
    <property type="entry name" value="Gal_mutarotase_sf_dom"/>
</dbReference>
<sequence>MVTLTIGNQKVKIDAGELVSYSVEGHEYIHQKGNPGWRNADTEMFPIIGPTSEANFRVHTPKGNAVQDQHGLLRELPYVLEDSSEEHAVFQKKYKADSKVGNSKFPKKSTEKELFWPYNFQFEKRFELKDDHLEITFNISGDEGMPFMLGYHPAFLLQTENPIIGANNQVITLEEILAVGSRALYVPDCSEITLKDEKGLAIKTEGFGQFMLWTEVTNMVCIEPISFYPYAVEQDQLDKGFEYLKAIPREFRVYLIPNG</sequence>
<dbReference type="GO" id="GO:0016853">
    <property type="term" value="F:isomerase activity"/>
    <property type="evidence" value="ECO:0007669"/>
    <property type="project" value="InterPro"/>
</dbReference>
<keyword evidence="5" id="KW-1185">Reference proteome</keyword>
<evidence type="ECO:0000313" key="5">
    <source>
        <dbReference type="Proteomes" id="UP000199440"/>
    </source>
</evidence>
<dbReference type="RefSeq" id="WP_089889843.1">
    <property type="nucleotide sequence ID" value="NZ_FNGV01000006.1"/>
</dbReference>
<evidence type="ECO:0000256" key="1">
    <source>
        <dbReference type="ARBA" id="ARBA00001913"/>
    </source>
</evidence>
<dbReference type="STRING" id="192904.SAMN04488514_10616"/>
<evidence type="ECO:0000256" key="3">
    <source>
        <dbReference type="ARBA" id="ARBA00022837"/>
    </source>
</evidence>